<name>A0AA38SDT6_9PEZI</name>
<dbReference type="EMBL" id="JANBVN010000006">
    <property type="protein sequence ID" value="KAJ9165099.1"/>
    <property type="molecule type" value="Genomic_DNA"/>
</dbReference>
<protein>
    <submittedName>
        <fullName evidence="2">Uncharacterized protein</fullName>
    </submittedName>
</protein>
<feature type="compositionally biased region" description="Polar residues" evidence="1">
    <location>
        <begin position="1"/>
        <end position="13"/>
    </location>
</feature>
<dbReference type="Proteomes" id="UP001174691">
    <property type="component" value="Unassembled WGS sequence"/>
</dbReference>
<proteinExistence type="predicted"/>
<keyword evidence="3" id="KW-1185">Reference proteome</keyword>
<evidence type="ECO:0000313" key="2">
    <source>
        <dbReference type="EMBL" id="KAJ9165099.1"/>
    </source>
</evidence>
<accession>A0AA38SDT6</accession>
<feature type="compositionally biased region" description="Polar residues" evidence="1">
    <location>
        <begin position="21"/>
        <end position="36"/>
    </location>
</feature>
<comment type="caution">
    <text evidence="2">The sequence shown here is derived from an EMBL/GenBank/DDBJ whole genome shotgun (WGS) entry which is preliminary data.</text>
</comment>
<evidence type="ECO:0000313" key="3">
    <source>
        <dbReference type="Proteomes" id="UP001174691"/>
    </source>
</evidence>
<organism evidence="2 3">
    <name type="scientific">Coniochaeta hoffmannii</name>
    <dbReference type="NCBI Taxonomy" id="91930"/>
    <lineage>
        <taxon>Eukaryota</taxon>
        <taxon>Fungi</taxon>
        <taxon>Dikarya</taxon>
        <taxon>Ascomycota</taxon>
        <taxon>Pezizomycotina</taxon>
        <taxon>Sordariomycetes</taxon>
        <taxon>Sordariomycetidae</taxon>
        <taxon>Coniochaetales</taxon>
        <taxon>Coniochaetaceae</taxon>
        <taxon>Coniochaeta</taxon>
    </lineage>
</organism>
<sequence length="90" mass="10166">MSTPAPKVESSSPDPVAVSEKNPQNGSTTQPQQVSAASPGDEEGSGEEWETIGYEETEEGRKAKHMLFGHFQIKRKKKRLFSYHWNVRKY</sequence>
<reference evidence="2" key="1">
    <citation type="submission" date="2022-07" db="EMBL/GenBank/DDBJ databases">
        <title>Fungi with potential for degradation of polypropylene.</title>
        <authorList>
            <person name="Gostincar C."/>
        </authorList>
    </citation>
    <scope>NUCLEOTIDE SEQUENCE</scope>
    <source>
        <strain evidence="2">EXF-13287</strain>
    </source>
</reference>
<feature type="compositionally biased region" description="Acidic residues" evidence="1">
    <location>
        <begin position="40"/>
        <end position="55"/>
    </location>
</feature>
<feature type="region of interest" description="Disordered" evidence="1">
    <location>
        <begin position="1"/>
        <end position="55"/>
    </location>
</feature>
<gene>
    <name evidence="2" type="ORF">NKR19_g704</name>
</gene>
<dbReference type="AlphaFoldDB" id="A0AA38SDT6"/>
<evidence type="ECO:0000256" key="1">
    <source>
        <dbReference type="SAM" id="MobiDB-lite"/>
    </source>
</evidence>